<accession>A0ABV6JQ82</accession>
<evidence type="ECO:0000259" key="1">
    <source>
        <dbReference type="Pfam" id="PF12708"/>
    </source>
</evidence>
<dbReference type="Proteomes" id="UP001589865">
    <property type="component" value="Unassembled WGS sequence"/>
</dbReference>
<dbReference type="InterPro" id="IPR011050">
    <property type="entry name" value="Pectin_lyase_fold/virulence"/>
</dbReference>
<feature type="domain" description="Rhamnogalacturonase A/B/Epimerase-like pectate lyase" evidence="1">
    <location>
        <begin position="185"/>
        <end position="240"/>
    </location>
</feature>
<evidence type="ECO:0000313" key="2">
    <source>
        <dbReference type="EMBL" id="MFC0407874.1"/>
    </source>
</evidence>
<comment type="caution">
    <text evidence="2">The sequence shown here is derived from an EMBL/GenBank/DDBJ whole genome shotgun (WGS) entry which is preliminary data.</text>
</comment>
<gene>
    <name evidence="2" type="ORF">ACFFGY_06405</name>
</gene>
<dbReference type="InterPro" id="IPR012334">
    <property type="entry name" value="Pectin_lyas_fold"/>
</dbReference>
<dbReference type="Gene3D" id="2.160.20.10">
    <property type="entry name" value="Single-stranded right-handed beta-helix, Pectin lyase-like"/>
    <property type="match status" value="1"/>
</dbReference>
<protein>
    <submittedName>
        <fullName evidence="2">Glycosyl hydrolase family 28-related protein</fullName>
    </submittedName>
</protein>
<name>A0ABV6JQ82_9PROT</name>
<dbReference type="GO" id="GO:0016787">
    <property type="term" value="F:hydrolase activity"/>
    <property type="evidence" value="ECO:0007669"/>
    <property type="project" value="UniProtKB-KW"/>
</dbReference>
<keyword evidence="2" id="KW-0378">Hydrolase</keyword>
<evidence type="ECO:0000313" key="3">
    <source>
        <dbReference type="Proteomes" id="UP001589865"/>
    </source>
</evidence>
<dbReference type="Pfam" id="PF12708">
    <property type="entry name" value="Pect-lyase_RHGA_epim"/>
    <property type="match status" value="1"/>
</dbReference>
<dbReference type="InterPro" id="IPR024535">
    <property type="entry name" value="RHGA/B-epi-like_pectate_lyase"/>
</dbReference>
<dbReference type="EMBL" id="JBHLUN010000005">
    <property type="protein sequence ID" value="MFC0407874.1"/>
    <property type="molecule type" value="Genomic_DNA"/>
</dbReference>
<dbReference type="RefSeq" id="WP_377043604.1">
    <property type="nucleotide sequence ID" value="NZ_JBHLUN010000005.1"/>
</dbReference>
<sequence>MAEQIRIGDVAPRVHYVAAAGQTVFIYPFPLFEASDLEVRVDSQLLTSGYSVDGVGNSDGGLVTFASPVTAGAQVLLRRRIAIERTTDFQPNGLLRANTLNSELDRQTAALQEVADDTSTAIRLNPGEAGGRLHLPLKVARANRILGFDDVGDVTIFSRDDATLSAPFPGGVPRSVGDKLAERLSARDFGAIGDGVTDDTAALQAAMSAASAGGKHLEIIEGSYRITRPISIGGSFVGLTMRGTIVYDATDNVPALTIGDDGTAKNGQRLLEGLRVVRKTISDWSSEGSMGLLLRNLDGCYVEIRQVEGFTIGVRCLGDGRGFQENLIFLGRIVNNRIGVDLRTNTASGWNTSNRFHGGQFSVGSTLYQTLDRFGVRLSAEPGAYVAHNRQVFDGPSFALQGRNSTAFVGIPFLSEVSSRAIIARDVRMEACSAFVARHTSNAQDHLYEVAWASQGYGVSVDYTATSNRVGAVVRALHQAAAHREATRIVADVGNLRSAAIRWNATDIGFEKLACLSTNVSGTPSKVADFAFPALDSYGLTSRGAMLTGGRGLGFLVDTRVCREFSLAVDADNPRLIVQCFDANMALLTADNGNLVRASGMSMTYVAGPRWWQGNADLNDDGLTRLQVIRLEAQVAYAIIGVARVGTDYEVRAMRLSCDPAYSPPVLYGLPDLPHGVRELKAEVAWDPPSIAAGASATLNVSCPGVRPGDFVQAAFSLSTSGIVFLANVGAQDVITVTAWNRATTAIDLAAGTVRVRAVKT</sequence>
<dbReference type="SUPFAM" id="SSF51126">
    <property type="entry name" value="Pectin lyase-like"/>
    <property type="match status" value="1"/>
</dbReference>
<proteinExistence type="predicted"/>
<organism evidence="2 3">
    <name type="scientific">Roseomonas elaeocarpi</name>
    <dbReference type="NCBI Taxonomy" id="907779"/>
    <lineage>
        <taxon>Bacteria</taxon>
        <taxon>Pseudomonadati</taxon>
        <taxon>Pseudomonadota</taxon>
        <taxon>Alphaproteobacteria</taxon>
        <taxon>Acetobacterales</taxon>
        <taxon>Roseomonadaceae</taxon>
        <taxon>Roseomonas</taxon>
    </lineage>
</organism>
<reference evidence="2 3" key="1">
    <citation type="submission" date="2024-09" db="EMBL/GenBank/DDBJ databases">
        <authorList>
            <person name="Sun Q."/>
            <person name="Mori K."/>
        </authorList>
    </citation>
    <scope>NUCLEOTIDE SEQUENCE [LARGE SCALE GENOMIC DNA]</scope>
    <source>
        <strain evidence="2 3">TBRC 5777</strain>
    </source>
</reference>
<keyword evidence="3" id="KW-1185">Reference proteome</keyword>